<evidence type="ECO:0000256" key="3">
    <source>
        <dbReference type="HAMAP-Rule" id="MF_00023"/>
    </source>
</evidence>
<dbReference type="Pfam" id="PF01668">
    <property type="entry name" value="SmpB"/>
    <property type="match status" value="1"/>
</dbReference>
<reference evidence="4 5" key="1">
    <citation type="journal article" date="2012" name="ISME J.">
        <title>Genomic insights to SAR86, an abundant and uncultivated marine bacterial lineage.</title>
        <authorList>
            <person name="Dupont C.L."/>
            <person name="Rusch D.B."/>
            <person name="Yooseph S."/>
            <person name="Lombardo M.J."/>
            <person name="Richter R.A."/>
            <person name="Valas R."/>
            <person name="Novotny M."/>
            <person name="Yee-Greenbaum J."/>
            <person name="Selengut J.D."/>
            <person name="Haft D.H."/>
            <person name="Halpern A.L."/>
            <person name="Lasken R.S."/>
            <person name="Nealson K."/>
            <person name="Friedman R."/>
            <person name="Venter J.C."/>
        </authorList>
    </citation>
    <scope>NUCLEOTIDE SEQUENCE [LARGE SCALE GENOMIC DNA]</scope>
</reference>
<dbReference type="CDD" id="cd09294">
    <property type="entry name" value="SmpB"/>
    <property type="match status" value="1"/>
</dbReference>
<dbReference type="Proteomes" id="UP000010116">
    <property type="component" value="Unassembled WGS sequence"/>
</dbReference>
<dbReference type="GO" id="GO:0003723">
    <property type="term" value="F:RNA binding"/>
    <property type="evidence" value="ECO:0007669"/>
    <property type="project" value="UniProtKB-UniRule"/>
</dbReference>
<dbReference type="InterPro" id="IPR020081">
    <property type="entry name" value="SsrA-bd_prot_CS"/>
</dbReference>
<dbReference type="GO" id="GO:0005829">
    <property type="term" value="C:cytosol"/>
    <property type="evidence" value="ECO:0007669"/>
    <property type="project" value="TreeGrafter"/>
</dbReference>
<evidence type="ECO:0000256" key="2">
    <source>
        <dbReference type="ARBA" id="ARBA00022884"/>
    </source>
</evidence>
<dbReference type="PANTHER" id="PTHR30308:SF2">
    <property type="entry name" value="SSRA-BINDING PROTEIN"/>
    <property type="match status" value="1"/>
</dbReference>
<comment type="similarity">
    <text evidence="3">Belongs to the SmpB family.</text>
</comment>
<dbReference type="GO" id="GO:0070930">
    <property type="term" value="P:trans-translation-dependent protein tagging"/>
    <property type="evidence" value="ECO:0007669"/>
    <property type="project" value="TreeGrafter"/>
</dbReference>
<dbReference type="EMBL" id="JH611165">
    <property type="protein sequence ID" value="EJP73391.1"/>
    <property type="molecule type" value="Genomic_DNA"/>
</dbReference>
<protein>
    <recommendedName>
        <fullName evidence="3">SsrA-binding protein</fullName>
    </recommendedName>
    <alternativeName>
        <fullName evidence="3">Small protein B</fullName>
    </alternativeName>
</protein>
<dbReference type="Gene3D" id="2.40.280.10">
    <property type="match status" value="1"/>
</dbReference>
<keyword evidence="1 3" id="KW-0963">Cytoplasm</keyword>
<evidence type="ECO:0000256" key="1">
    <source>
        <dbReference type="ARBA" id="ARBA00022490"/>
    </source>
</evidence>
<dbReference type="PANTHER" id="PTHR30308">
    <property type="entry name" value="TMRNA-BINDING COMPONENT OF TRANS-TRANSLATION TAGGING COMPLEX"/>
    <property type="match status" value="1"/>
</dbReference>
<dbReference type="InterPro" id="IPR023620">
    <property type="entry name" value="SmpB"/>
</dbReference>
<proteinExistence type="inferred from homology"/>
<comment type="function">
    <text evidence="3">Required for rescue of stalled ribosomes mediated by trans-translation. Binds to transfer-messenger RNA (tmRNA), required for stable association of tmRNA with ribosomes. tmRNA and SmpB together mimic tRNA shape, replacing the anticodon stem-loop with SmpB. tmRNA is encoded by the ssrA gene; the 2 termini fold to resemble tRNA(Ala) and it encodes a 'tag peptide', a short internal open reading frame. During trans-translation Ala-aminoacylated tmRNA acts like a tRNA, entering the A-site of stalled ribosomes, displacing the stalled mRNA. The ribosome then switches to translate the ORF on the tmRNA; the nascent peptide is terminated with the 'tag peptide' encoded by the tmRNA and targeted for degradation. The ribosome is freed to recommence translation, which seems to be the essential function of trans-translation.</text>
</comment>
<dbReference type="PROSITE" id="PS01317">
    <property type="entry name" value="SSRP"/>
    <property type="match status" value="1"/>
</dbReference>
<dbReference type="NCBIfam" id="TIGR00086">
    <property type="entry name" value="smpB"/>
    <property type="match status" value="1"/>
</dbReference>
<gene>
    <name evidence="3 4" type="primary">smpB</name>
    <name evidence="4" type="ORF">NT02SARS_0214</name>
</gene>
<dbReference type="InterPro" id="IPR000037">
    <property type="entry name" value="SsrA-bd_prot"/>
</dbReference>
<dbReference type="HOGENOM" id="CLU_108953_0_1_6"/>
<dbReference type="SUPFAM" id="SSF74982">
    <property type="entry name" value="Small protein B (SmpB)"/>
    <property type="match status" value="1"/>
</dbReference>
<comment type="subcellular location">
    <subcellularLocation>
        <location evidence="3">Cytoplasm</location>
    </subcellularLocation>
    <text evidence="3">The tmRNA-SmpB complex associates with stalled 70S ribosomes.</text>
</comment>
<dbReference type="AlphaFoldDB" id="J5KN72"/>
<sequence>MSAKNQKIITINKNAKRNYSFSKTFQAGISLLGWEVKSLRESKIDIKDSYVTIRKNEAFIIGVKIDPPPSLKNESTDPLRSRKLLLNKKEIIEIQKNIQQKNLTCISTQFLWVNNKVKVDIAIGKGKKLRDQREDIKKRDWQRNQDRIFKNSNK</sequence>
<dbReference type="NCBIfam" id="NF003843">
    <property type="entry name" value="PRK05422.1"/>
    <property type="match status" value="1"/>
</dbReference>
<evidence type="ECO:0000313" key="5">
    <source>
        <dbReference type="Proteomes" id="UP000010116"/>
    </source>
</evidence>
<keyword evidence="2 3" id="KW-0694">RNA-binding</keyword>
<dbReference type="GO" id="GO:0070929">
    <property type="term" value="P:trans-translation"/>
    <property type="evidence" value="ECO:0007669"/>
    <property type="project" value="UniProtKB-UniRule"/>
</dbReference>
<dbReference type="HAMAP" id="MF_00023">
    <property type="entry name" value="SmpB"/>
    <property type="match status" value="1"/>
</dbReference>
<accession>J5KN72</accession>
<name>J5KN72_9GAMM</name>
<evidence type="ECO:0000313" key="4">
    <source>
        <dbReference type="EMBL" id="EJP73391.1"/>
    </source>
</evidence>
<organism evidence="4 5">
    <name type="scientific">SAR86 cluster bacterium SAR86B</name>
    <dbReference type="NCBI Taxonomy" id="1123867"/>
    <lineage>
        <taxon>Bacteria</taxon>
        <taxon>Pseudomonadati</taxon>
        <taxon>Pseudomonadota</taxon>
        <taxon>Gammaproteobacteria</taxon>
        <taxon>SAR86 cluster</taxon>
    </lineage>
</organism>